<protein>
    <submittedName>
        <fullName evidence="6">Peptidase M16</fullName>
    </submittedName>
</protein>
<evidence type="ECO:0000313" key="6">
    <source>
        <dbReference type="EMBL" id="OUY07595.1"/>
    </source>
</evidence>
<comment type="similarity">
    <text evidence="1">Belongs to the peptidase M16 family.</text>
</comment>
<dbReference type="RefSeq" id="WP_087620143.1">
    <property type="nucleotide sequence ID" value="NZ_NEXX01000002.1"/>
</dbReference>
<dbReference type="InterPro" id="IPR011249">
    <property type="entry name" value="Metalloenz_LuxS/M16"/>
</dbReference>
<dbReference type="Proteomes" id="UP000196536">
    <property type="component" value="Unassembled WGS sequence"/>
</dbReference>
<evidence type="ECO:0000313" key="7">
    <source>
        <dbReference type="Proteomes" id="UP000196536"/>
    </source>
</evidence>
<feature type="domain" description="Peptidase M16 N-terminal" evidence="4">
    <location>
        <begin position="38"/>
        <end position="186"/>
    </location>
</feature>
<organism evidence="6 7">
    <name type="scientific">Acinetobacter populi</name>
    <dbReference type="NCBI Taxonomy" id="1582270"/>
    <lineage>
        <taxon>Bacteria</taxon>
        <taxon>Pseudomonadati</taxon>
        <taxon>Pseudomonadota</taxon>
        <taxon>Gammaproteobacteria</taxon>
        <taxon>Moraxellales</taxon>
        <taxon>Moraxellaceae</taxon>
        <taxon>Acinetobacter</taxon>
    </lineage>
</organism>
<dbReference type="PANTHER" id="PTHR11851:SF49">
    <property type="entry name" value="MITOCHONDRIAL-PROCESSING PEPTIDASE SUBUNIT ALPHA"/>
    <property type="match status" value="1"/>
</dbReference>
<proteinExistence type="inferred from homology"/>
<dbReference type="Pfam" id="PF00675">
    <property type="entry name" value="Peptidase_M16"/>
    <property type="match status" value="1"/>
</dbReference>
<dbReference type="EMBL" id="NEXX01000002">
    <property type="protein sequence ID" value="OUY07595.1"/>
    <property type="molecule type" value="Genomic_DNA"/>
</dbReference>
<dbReference type="InterPro" id="IPR050361">
    <property type="entry name" value="MPP/UQCRC_Complex"/>
</dbReference>
<dbReference type="Pfam" id="PF05193">
    <property type="entry name" value="Peptidase_M16_C"/>
    <property type="match status" value="1"/>
</dbReference>
<dbReference type="SUPFAM" id="SSF63411">
    <property type="entry name" value="LuxS/MPP-like metallohydrolase"/>
    <property type="match status" value="2"/>
</dbReference>
<dbReference type="PANTHER" id="PTHR11851">
    <property type="entry name" value="METALLOPROTEASE"/>
    <property type="match status" value="1"/>
</dbReference>
<evidence type="ECO:0000259" key="5">
    <source>
        <dbReference type="Pfam" id="PF05193"/>
    </source>
</evidence>
<feature type="domain" description="Peptidase M16 C-terminal" evidence="5">
    <location>
        <begin position="195"/>
        <end position="373"/>
    </location>
</feature>
<sequence>MKFLIRILSTILLNALLLCSWSHAKNAELSTTLYNGLKVIIREDHRAPLAMVQIWYKVGGADEPEQLLGISHALEHMMFKGTTRVPNDELKRINAQYGGSLNAFTSNNYTYYYQLFPKDYLNLALELEADRMSNLYLRQQDFATEIRVVMEERRQRTDDNPQALAFEKFRYLAYPTSPYRNPVIGPMSSIEQLGLNDLQNWYNTWYAPNNAIVVVVGDVDAKQTLLQVQRFFGDISKKNLLAKPTLNEKINSGYRHLDEYSHIQVPNLYMAWNVPSLVTASQPQQAYALSLLKNILDGSISSRLNSELVRKKKILTTVNVNYDMINRGDTLFSITAIPAAKTSLADAQAAIEKVINQLKTELVSPEELQRVQSVTLSQLIFSQDTLQGQAQLIGSLEVNSINHHIIDQFPVLYDSITALDIQNVVQQYFNRDNLATLYLQSEDKKPKPKETEVAEPPVAAEDIQEINP</sequence>
<feature type="compositionally biased region" description="Basic and acidic residues" evidence="2">
    <location>
        <begin position="441"/>
        <end position="452"/>
    </location>
</feature>
<dbReference type="InterPro" id="IPR011765">
    <property type="entry name" value="Pept_M16_N"/>
</dbReference>
<feature type="chain" id="PRO_5012035397" evidence="3">
    <location>
        <begin position="25"/>
        <end position="468"/>
    </location>
</feature>
<reference evidence="6 7" key="1">
    <citation type="submission" date="2017-05" db="EMBL/GenBank/DDBJ databases">
        <title>Acinetobacter populi ANC 5415 (= PBJ7), whole genome shotgun sequencing project.</title>
        <authorList>
            <person name="Nemec A."/>
            <person name="Radolfova-Krizova L."/>
        </authorList>
    </citation>
    <scope>NUCLEOTIDE SEQUENCE [LARGE SCALE GENOMIC DNA]</scope>
    <source>
        <strain evidence="6 7">PBJ7</strain>
    </source>
</reference>
<evidence type="ECO:0000259" key="4">
    <source>
        <dbReference type="Pfam" id="PF00675"/>
    </source>
</evidence>
<dbReference type="InterPro" id="IPR007863">
    <property type="entry name" value="Peptidase_M16_C"/>
</dbReference>
<evidence type="ECO:0000256" key="1">
    <source>
        <dbReference type="ARBA" id="ARBA00007261"/>
    </source>
</evidence>
<dbReference type="Gene3D" id="3.30.830.10">
    <property type="entry name" value="Metalloenzyme, LuxS/M16 peptidase-like"/>
    <property type="match status" value="2"/>
</dbReference>
<keyword evidence="3" id="KW-0732">Signal</keyword>
<keyword evidence="7" id="KW-1185">Reference proteome</keyword>
<evidence type="ECO:0000256" key="3">
    <source>
        <dbReference type="SAM" id="SignalP"/>
    </source>
</evidence>
<dbReference type="GO" id="GO:0046872">
    <property type="term" value="F:metal ion binding"/>
    <property type="evidence" value="ECO:0007669"/>
    <property type="project" value="InterPro"/>
</dbReference>
<evidence type="ECO:0000256" key="2">
    <source>
        <dbReference type="SAM" id="MobiDB-lite"/>
    </source>
</evidence>
<accession>A0A1Z9YZE7</accession>
<dbReference type="AlphaFoldDB" id="A0A1Z9YZE7"/>
<name>A0A1Z9YZE7_9GAMM</name>
<dbReference type="OrthoDB" id="9811314at2"/>
<comment type="caution">
    <text evidence="6">The sequence shown here is derived from an EMBL/GenBank/DDBJ whole genome shotgun (WGS) entry which is preliminary data.</text>
</comment>
<feature type="signal peptide" evidence="3">
    <location>
        <begin position="1"/>
        <end position="24"/>
    </location>
</feature>
<feature type="region of interest" description="Disordered" evidence="2">
    <location>
        <begin position="440"/>
        <end position="468"/>
    </location>
</feature>
<gene>
    <name evidence="6" type="ORF">CAP51_07555</name>
</gene>